<dbReference type="RefSeq" id="WP_157171543.1">
    <property type="nucleotide sequence ID" value="NZ_CAWPHS010000016.1"/>
</dbReference>
<dbReference type="AlphaFoldDB" id="A0A7X6M0C0"/>
<evidence type="ECO:0000256" key="1">
    <source>
        <dbReference type="SAM" id="MobiDB-lite"/>
    </source>
</evidence>
<dbReference type="Proteomes" id="UP000523447">
    <property type="component" value="Unassembled WGS sequence"/>
</dbReference>
<accession>A0A7X6M0C0</accession>
<keyword evidence="3" id="KW-1185">Reference proteome</keyword>
<feature type="region of interest" description="Disordered" evidence="1">
    <location>
        <begin position="1"/>
        <end position="42"/>
    </location>
</feature>
<sequence>MNSNDVGNPVAESGPHTGPGAPTRPVRGAAADPLDPRGGIDAAVRRLRDHRIHRKRHG</sequence>
<evidence type="ECO:0000313" key="2">
    <source>
        <dbReference type="EMBL" id="NKY87954.1"/>
    </source>
</evidence>
<proteinExistence type="predicted"/>
<protein>
    <submittedName>
        <fullName evidence="2">Uncharacterized protein</fullName>
    </submittedName>
</protein>
<comment type="caution">
    <text evidence="2">The sequence shown here is derived from an EMBL/GenBank/DDBJ whole genome shotgun (WGS) entry which is preliminary data.</text>
</comment>
<evidence type="ECO:0000313" key="3">
    <source>
        <dbReference type="Proteomes" id="UP000523447"/>
    </source>
</evidence>
<reference evidence="2 3" key="1">
    <citation type="submission" date="2020-04" db="EMBL/GenBank/DDBJ databases">
        <title>MicrobeNet Type strains.</title>
        <authorList>
            <person name="Nicholson A.C."/>
        </authorList>
    </citation>
    <scope>NUCLEOTIDE SEQUENCE [LARGE SCALE GENOMIC DNA]</scope>
    <source>
        <strain evidence="2 3">DSM 44445</strain>
    </source>
</reference>
<organism evidence="2 3">
    <name type="scientific">Nocardia veterana</name>
    <dbReference type="NCBI Taxonomy" id="132249"/>
    <lineage>
        <taxon>Bacteria</taxon>
        <taxon>Bacillati</taxon>
        <taxon>Actinomycetota</taxon>
        <taxon>Actinomycetes</taxon>
        <taxon>Mycobacteriales</taxon>
        <taxon>Nocardiaceae</taxon>
        <taxon>Nocardia</taxon>
    </lineage>
</organism>
<dbReference type="EMBL" id="JAAXPE010000023">
    <property type="protein sequence ID" value="NKY87954.1"/>
    <property type="molecule type" value="Genomic_DNA"/>
</dbReference>
<gene>
    <name evidence="2" type="ORF">HGA07_20285</name>
</gene>
<name>A0A7X6M0C0_9NOCA</name>